<evidence type="ECO:0000313" key="1">
    <source>
        <dbReference type="EMBL" id="OMJ67757.1"/>
    </source>
</evidence>
<dbReference type="EMBL" id="MPUH01001440">
    <property type="protein sequence ID" value="OMJ67757.1"/>
    <property type="molecule type" value="Genomic_DNA"/>
</dbReference>
<keyword evidence="2" id="KW-1185">Reference proteome</keyword>
<reference evidence="1 2" key="1">
    <citation type="submission" date="2016-11" db="EMBL/GenBank/DDBJ databases">
        <title>The macronuclear genome of Stentor coeruleus: a giant cell with tiny introns.</title>
        <authorList>
            <person name="Slabodnick M."/>
            <person name="Ruby J.G."/>
            <person name="Reiff S.B."/>
            <person name="Swart E.C."/>
            <person name="Gosai S."/>
            <person name="Prabakaran S."/>
            <person name="Witkowska E."/>
            <person name="Larue G.E."/>
            <person name="Fisher S."/>
            <person name="Freeman R.M."/>
            <person name="Gunawardena J."/>
            <person name="Chu W."/>
            <person name="Stover N.A."/>
            <person name="Gregory B.D."/>
            <person name="Nowacki M."/>
            <person name="Derisi J."/>
            <person name="Roy S.W."/>
            <person name="Marshall W.F."/>
            <person name="Sood P."/>
        </authorList>
    </citation>
    <scope>NUCLEOTIDE SEQUENCE [LARGE SCALE GENOMIC DNA]</scope>
    <source>
        <strain evidence="1">WM001</strain>
    </source>
</reference>
<proteinExistence type="predicted"/>
<sequence>MGCCIHGKKSIIAQSLEVRPILPSPTIYLEENFKFIDFTHLTKHMKEFKDIRNHLKNYTLSDIRSVKRIGESAENHSSLLVISNQAQEDNIEELCLLVQYSPYGFAVTLVLVSGNLKENSSMEMIHLPGLDSQAKGGIIDIIEWTYEHKDEEFRNPADFPELNMGTRLFKYVLGLFNKSL</sequence>
<comment type="caution">
    <text evidence="1">The sequence shown here is derived from an EMBL/GenBank/DDBJ whole genome shotgun (WGS) entry which is preliminary data.</text>
</comment>
<protein>
    <submittedName>
        <fullName evidence="1">Uncharacterized protein</fullName>
    </submittedName>
</protein>
<dbReference type="OrthoDB" id="321620at2759"/>
<dbReference type="AlphaFoldDB" id="A0A1R2ATB4"/>
<dbReference type="Proteomes" id="UP000187209">
    <property type="component" value="Unassembled WGS sequence"/>
</dbReference>
<evidence type="ECO:0000313" key="2">
    <source>
        <dbReference type="Proteomes" id="UP000187209"/>
    </source>
</evidence>
<gene>
    <name evidence="1" type="ORF">SteCoe_34992</name>
</gene>
<accession>A0A1R2ATB4</accession>
<name>A0A1R2ATB4_9CILI</name>
<organism evidence="1 2">
    <name type="scientific">Stentor coeruleus</name>
    <dbReference type="NCBI Taxonomy" id="5963"/>
    <lineage>
        <taxon>Eukaryota</taxon>
        <taxon>Sar</taxon>
        <taxon>Alveolata</taxon>
        <taxon>Ciliophora</taxon>
        <taxon>Postciliodesmatophora</taxon>
        <taxon>Heterotrichea</taxon>
        <taxon>Heterotrichida</taxon>
        <taxon>Stentoridae</taxon>
        <taxon>Stentor</taxon>
    </lineage>
</organism>